<protein>
    <recommendedName>
        <fullName evidence="4 9">6-carboxy-5,6,7,8-tetrahydropterin synthase</fullName>
        <ecNumber evidence="9">4.-.-.-</ecNumber>
    </recommendedName>
</protein>
<evidence type="ECO:0000256" key="4">
    <source>
        <dbReference type="ARBA" id="ARBA00018141"/>
    </source>
</evidence>
<evidence type="ECO:0000256" key="1">
    <source>
        <dbReference type="ARBA" id="ARBA00002285"/>
    </source>
</evidence>
<evidence type="ECO:0000256" key="6">
    <source>
        <dbReference type="ARBA" id="ARBA00022833"/>
    </source>
</evidence>
<name>A0A0P1EBG5_9RHOB</name>
<evidence type="ECO:0000256" key="9">
    <source>
        <dbReference type="PIRNR" id="PIRNR006113"/>
    </source>
</evidence>
<dbReference type="EMBL" id="CYPU01000018">
    <property type="protein sequence ID" value="CUH46835.1"/>
    <property type="molecule type" value="Genomic_DNA"/>
</dbReference>
<feature type="active site" description="Proton acceptor" evidence="10">
    <location>
        <position position="25"/>
    </location>
</feature>
<dbReference type="NCBIfam" id="TIGR03367">
    <property type="entry name" value="queuosine_QueD"/>
    <property type="match status" value="1"/>
</dbReference>
<comment type="pathway">
    <text evidence="2 9">Purine metabolism; 7-cyano-7-deazaguanine biosynthesis.</text>
</comment>
<comment type="cofactor">
    <cofactor evidence="9 11">
        <name>Zn(2+)</name>
        <dbReference type="ChEBI" id="CHEBI:29105"/>
    </cofactor>
    <text evidence="9 11">Binds 1 zinc ion per subunit.</text>
</comment>
<feature type="active site" description="Charge relay system" evidence="10">
    <location>
        <position position="69"/>
    </location>
</feature>
<evidence type="ECO:0000256" key="10">
    <source>
        <dbReference type="PIRSR" id="PIRSR006113-1"/>
    </source>
</evidence>
<keyword evidence="7 9" id="KW-0456">Lyase</keyword>
<feature type="binding site" evidence="11">
    <location>
        <position position="31"/>
    </location>
    <ligand>
        <name>Zn(2+)</name>
        <dbReference type="ChEBI" id="CHEBI:29105"/>
    </ligand>
</feature>
<evidence type="ECO:0000313" key="12">
    <source>
        <dbReference type="EMBL" id="CUH46835.1"/>
    </source>
</evidence>
<dbReference type="OrthoDB" id="9804698at2"/>
<dbReference type="PANTHER" id="PTHR12589">
    <property type="entry name" value="PYRUVOYL TETRAHYDROBIOPTERIN SYNTHASE"/>
    <property type="match status" value="1"/>
</dbReference>
<feature type="binding site" evidence="11">
    <location>
        <position position="29"/>
    </location>
    <ligand>
        <name>Zn(2+)</name>
        <dbReference type="ChEBI" id="CHEBI:29105"/>
    </ligand>
</feature>
<evidence type="ECO:0000256" key="5">
    <source>
        <dbReference type="ARBA" id="ARBA00022723"/>
    </source>
</evidence>
<dbReference type="GO" id="GO:0046872">
    <property type="term" value="F:metal ion binding"/>
    <property type="evidence" value="ECO:0007669"/>
    <property type="project" value="UniProtKB-KW"/>
</dbReference>
<dbReference type="SUPFAM" id="SSF55620">
    <property type="entry name" value="Tetrahydrobiopterin biosynthesis enzymes-like"/>
    <property type="match status" value="1"/>
</dbReference>
<dbReference type="GeneID" id="55492272"/>
<gene>
    <name evidence="12" type="primary">queD</name>
    <name evidence="12" type="ORF">RUA4292_01001</name>
</gene>
<dbReference type="PANTHER" id="PTHR12589:SF7">
    <property type="entry name" value="6-PYRUVOYL TETRAHYDROBIOPTERIN SYNTHASE"/>
    <property type="match status" value="1"/>
</dbReference>
<sequence>MYRINKEFHFSASHQLTHLPEDHQCARMHGHNYVVVVELAQRELNADGFVRDYHELKPLKTYIDDEFDHRHLNNVLNVVSTAENLARHFFDWCAARWPETAAVKVSETPKTWAEYRPRPLEYPKYLAPRYRAKAR</sequence>
<dbReference type="InterPro" id="IPR038418">
    <property type="entry name" value="6-PTP_synth/QueD_sf"/>
</dbReference>
<dbReference type="PIRSF" id="PIRSF006113">
    <property type="entry name" value="PTP_synth"/>
    <property type="match status" value="1"/>
</dbReference>
<dbReference type="Pfam" id="PF01242">
    <property type="entry name" value="PTPS"/>
    <property type="match status" value="1"/>
</dbReference>
<dbReference type="InterPro" id="IPR007115">
    <property type="entry name" value="6-PTP_synth/QueD"/>
</dbReference>
<feature type="binding site" evidence="11">
    <location>
        <position position="14"/>
    </location>
    <ligand>
        <name>Zn(2+)</name>
        <dbReference type="ChEBI" id="CHEBI:29105"/>
    </ligand>
</feature>
<evidence type="ECO:0000256" key="3">
    <source>
        <dbReference type="ARBA" id="ARBA00008900"/>
    </source>
</evidence>
<feature type="active site" description="Charge relay system" evidence="10">
    <location>
        <position position="107"/>
    </location>
</feature>
<dbReference type="Gene3D" id="3.30.479.10">
    <property type="entry name" value="6-pyruvoyl tetrahydropterin synthase/QueD"/>
    <property type="match status" value="1"/>
</dbReference>
<accession>A0A0P1EBG5</accession>
<dbReference type="AlphaFoldDB" id="A0A0P1EBG5"/>
<evidence type="ECO:0000313" key="13">
    <source>
        <dbReference type="Proteomes" id="UP000050783"/>
    </source>
</evidence>
<comment type="catalytic activity">
    <reaction evidence="8 9">
        <text>7,8-dihydroneopterin 3'-triphosphate + H2O = 6-carboxy-5,6,7,8-tetrahydropterin + triphosphate + acetaldehyde + 2 H(+)</text>
        <dbReference type="Rhea" id="RHEA:27966"/>
        <dbReference type="ChEBI" id="CHEBI:15343"/>
        <dbReference type="ChEBI" id="CHEBI:15377"/>
        <dbReference type="ChEBI" id="CHEBI:15378"/>
        <dbReference type="ChEBI" id="CHEBI:18036"/>
        <dbReference type="ChEBI" id="CHEBI:58462"/>
        <dbReference type="ChEBI" id="CHEBI:61032"/>
        <dbReference type="EC" id="4.1.2.50"/>
    </reaction>
</comment>
<evidence type="ECO:0000256" key="7">
    <source>
        <dbReference type="ARBA" id="ARBA00023239"/>
    </source>
</evidence>
<evidence type="ECO:0000256" key="11">
    <source>
        <dbReference type="PIRSR" id="PIRSR006113-2"/>
    </source>
</evidence>
<dbReference type="GO" id="GO:0008616">
    <property type="term" value="P:tRNA queuosine(34) biosynthetic process"/>
    <property type="evidence" value="ECO:0007669"/>
    <property type="project" value="UniProtKB-KW"/>
</dbReference>
<dbReference type="UniPathway" id="UPA00391"/>
<comment type="function">
    <text evidence="1">Catalyzes the conversion of 7,8-dihydroneopterin triphosphate (H2NTP) to 6-carboxy-5,6,7,8-tetrahydropterin (CPH4) and acetaldehyde.</text>
</comment>
<keyword evidence="9" id="KW-0671">Queuosine biosynthesis</keyword>
<keyword evidence="6 9" id="KW-0862">Zinc</keyword>
<evidence type="ECO:0000256" key="2">
    <source>
        <dbReference type="ARBA" id="ARBA00005061"/>
    </source>
</evidence>
<reference evidence="12 13" key="1">
    <citation type="submission" date="2015-09" db="EMBL/GenBank/DDBJ databases">
        <authorList>
            <consortium name="Swine Surveillance"/>
        </authorList>
    </citation>
    <scope>NUCLEOTIDE SEQUENCE [LARGE SCALE GENOMIC DNA]</scope>
    <source>
        <strain evidence="12 13">CECT 4292</strain>
    </source>
</reference>
<proteinExistence type="inferred from homology"/>
<dbReference type="Proteomes" id="UP000050783">
    <property type="component" value="Unassembled WGS sequence"/>
</dbReference>
<comment type="similarity">
    <text evidence="3 9">Belongs to the PTPS family. QueD subfamily.</text>
</comment>
<evidence type="ECO:0000256" key="8">
    <source>
        <dbReference type="ARBA" id="ARBA00048807"/>
    </source>
</evidence>
<dbReference type="RefSeq" id="WP_058276597.1">
    <property type="nucleotide sequence ID" value="NZ_CYPU01000018.1"/>
</dbReference>
<keyword evidence="5 9" id="KW-0479">Metal-binding</keyword>
<dbReference type="EC" id="4.-.-.-" evidence="9"/>
<dbReference type="STRING" id="81569.RUM4293_00890"/>
<dbReference type="GO" id="GO:0070497">
    <property type="term" value="F:6-carboxytetrahydropterin synthase activity"/>
    <property type="evidence" value="ECO:0007669"/>
    <property type="project" value="UniProtKB-EC"/>
</dbReference>
<organism evidence="12 13">
    <name type="scientific">Ruegeria atlantica</name>
    <dbReference type="NCBI Taxonomy" id="81569"/>
    <lineage>
        <taxon>Bacteria</taxon>
        <taxon>Pseudomonadati</taxon>
        <taxon>Pseudomonadota</taxon>
        <taxon>Alphaproteobacteria</taxon>
        <taxon>Rhodobacterales</taxon>
        <taxon>Roseobacteraceae</taxon>
        <taxon>Ruegeria</taxon>
    </lineage>
</organism>